<organism evidence="1 2">
    <name type="scientific">Pogonomyrmex barbatus</name>
    <name type="common">red harvester ant</name>
    <dbReference type="NCBI Taxonomy" id="144034"/>
    <lineage>
        <taxon>Eukaryota</taxon>
        <taxon>Metazoa</taxon>
        <taxon>Ecdysozoa</taxon>
        <taxon>Arthropoda</taxon>
        <taxon>Hexapoda</taxon>
        <taxon>Insecta</taxon>
        <taxon>Pterygota</taxon>
        <taxon>Neoptera</taxon>
        <taxon>Endopterygota</taxon>
        <taxon>Hymenoptera</taxon>
        <taxon>Apocrita</taxon>
        <taxon>Aculeata</taxon>
        <taxon>Formicoidea</taxon>
        <taxon>Formicidae</taxon>
        <taxon>Myrmicinae</taxon>
        <taxon>Pogonomyrmex</taxon>
    </lineage>
</organism>
<dbReference type="GeneID" id="105424269"/>
<dbReference type="OrthoDB" id="7571556at2759"/>
<dbReference type="RefSeq" id="XP_011632709.2">
    <property type="nucleotide sequence ID" value="XM_011634407.2"/>
</dbReference>
<dbReference type="KEGG" id="pbar:105424269"/>
<keyword evidence="1" id="KW-1185">Reference proteome</keyword>
<accession>A0A6I9VUE9</accession>
<evidence type="ECO:0000313" key="2">
    <source>
        <dbReference type="RefSeq" id="XP_011632709.2"/>
    </source>
</evidence>
<dbReference type="Proteomes" id="UP000504615">
    <property type="component" value="Unplaced"/>
</dbReference>
<dbReference type="AlphaFoldDB" id="A0A6I9VUE9"/>
<gene>
    <name evidence="2" type="primary">LOC105424269</name>
</gene>
<protein>
    <submittedName>
        <fullName evidence="2">Uncharacterized protein LOC105424269</fullName>
    </submittedName>
</protein>
<sequence>MSCTLVVAFMPSAWDTAPSLDSYQRIFVDPVLKNNMQMTGMDNILRAVDVKTSKNISRAENQTREKKSTTENIEMKLFNEIASAMRNDASDPFEEKANTFIVPRNIILLLIDERNQDKEKEENSWKDYKKRLPFAIEGFLSQENCHDKIENTNSSLDKLISEKKKTSCNCESVLRSNIEDLLFWARQTREMTIGTVFGSNFSIPLFPKYKSNSNESDVKLDLHKSKRNFNDDWQVINPSDRAKSIPLLIAPNSKAREETNYDVTWNIFDVFSKIRMAFFRSLLESLRRNDGTLEDEFSLHKPFSLRPTVINLIGNTIRELKSIPKGYMLIAVVPRSEGAAAIDLVQREVCYFIVILSIKFVDLIRQNNLKKPKY</sequence>
<evidence type="ECO:0000313" key="1">
    <source>
        <dbReference type="Proteomes" id="UP000504615"/>
    </source>
</evidence>
<reference evidence="2" key="1">
    <citation type="submission" date="2025-08" db="UniProtKB">
        <authorList>
            <consortium name="RefSeq"/>
        </authorList>
    </citation>
    <scope>IDENTIFICATION</scope>
</reference>
<name>A0A6I9VUE9_9HYME</name>
<proteinExistence type="predicted"/>